<evidence type="ECO:0000313" key="2">
    <source>
        <dbReference type="EMBL" id="GCB83813.1"/>
    </source>
</evidence>
<reference evidence="2 3" key="1">
    <citation type="journal article" date="2018" name="Nat. Ecol. Evol.">
        <title>Shark genomes provide insights into elasmobranch evolution and the origin of vertebrates.</title>
        <authorList>
            <person name="Hara Y"/>
            <person name="Yamaguchi K"/>
            <person name="Onimaru K"/>
            <person name="Kadota M"/>
            <person name="Koyanagi M"/>
            <person name="Keeley SD"/>
            <person name="Tatsumi K"/>
            <person name="Tanaka K"/>
            <person name="Motone F"/>
            <person name="Kageyama Y"/>
            <person name="Nozu R"/>
            <person name="Adachi N"/>
            <person name="Nishimura O"/>
            <person name="Nakagawa R"/>
            <person name="Tanegashima C"/>
            <person name="Kiyatake I"/>
            <person name="Matsumoto R"/>
            <person name="Murakumo K"/>
            <person name="Nishida K"/>
            <person name="Terakita A"/>
            <person name="Kuratani S"/>
            <person name="Sato K"/>
            <person name="Hyodo S Kuraku.S."/>
        </authorList>
    </citation>
    <scope>NUCLEOTIDE SEQUENCE [LARGE SCALE GENOMIC DNA]</scope>
</reference>
<feature type="non-terminal residue" evidence="2">
    <location>
        <position position="1"/>
    </location>
</feature>
<sequence>DWVQSNDLEQDAAPENTSESDQYKTGASPHPPLERAGESGLDHVALDRQEVNVIQTLCSGEASFDTSIKELCLSGNADSSGQDNLSQRAGQLSKSNAMVQSVQGRKLNVKDVNRNENEDSQFDHTSQIQKYSLALDLQANEADQTPQKEQVREVGATSADSGPCKSPSNEPVNERDETDSGGSSTRNISREVEFDQNLKGVTTGAPEAGERAADSCAVMVGQGKNPVYLPGDIGSHPGTKTALDADAMQGWLVHHVEAADSEIPEKQTSKIAEDLNEKKPLEVINVSNIKKAFEKKDKRKEKVADVQKKRGNFLLKNTCGIRVWHQGRVPMEIICRHTAMLLVCFDISNFQR</sequence>
<comment type="caution">
    <text evidence="2">The sequence shown here is derived from an EMBL/GenBank/DDBJ whole genome shotgun (WGS) entry which is preliminary data.</text>
</comment>
<feature type="region of interest" description="Disordered" evidence="1">
    <location>
        <begin position="1"/>
        <end position="41"/>
    </location>
</feature>
<gene>
    <name evidence="2" type="ORF">scyTo_0024377</name>
</gene>
<feature type="compositionally biased region" description="Polar residues" evidence="1">
    <location>
        <begin position="15"/>
        <end position="25"/>
    </location>
</feature>
<organism evidence="2 3">
    <name type="scientific">Scyliorhinus torazame</name>
    <name type="common">Cloudy catshark</name>
    <name type="synonym">Catulus torazame</name>
    <dbReference type="NCBI Taxonomy" id="75743"/>
    <lineage>
        <taxon>Eukaryota</taxon>
        <taxon>Metazoa</taxon>
        <taxon>Chordata</taxon>
        <taxon>Craniata</taxon>
        <taxon>Vertebrata</taxon>
        <taxon>Chondrichthyes</taxon>
        <taxon>Elasmobranchii</taxon>
        <taxon>Galeomorphii</taxon>
        <taxon>Galeoidea</taxon>
        <taxon>Carcharhiniformes</taxon>
        <taxon>Scyliorhinidae</taxon>
        <taxon>Scyliorhinus</taxon>
    </lineage>
</organism>
<proteinExistence type="predicted"/>
<feature type="compositionally biased region" description="Basic and acidic residues" evidence="1">
    <location>
        <begin position="32"/>
        <end position="41"/>
    </location>
</feature>
<dbReference type="EMBL" id="BFAA01044710">
    <property type="protein sequence ID" value="GCB83813.1"/>
    <property type="molecule type" value="Genomic_DNA"/>
</dbReference>
<dbReference type="Proteomes" id="UP000288216">
    <property type="component" value="Unassembled WGS sequence"/>
</dbReference>
<keyword evidence="3" id="KW-1185">Reference proteome</keyword>
<protein>
    <submittedName>
        <fullName evidence="2">Uncharacterized protein</fullName>
    </submittedName>
</protein>
<feature type="region of interest" description="Disordered" evidence="1">
    <location>
        <begin position="75"/>
        <end position="101"/>
    </location>
</feature>
<dbReference type="AlphaFoldDB" id="A0A401QEM7"/>
<accession>A0A401QEM7</accession>
<name>A0A401QEM7_SCYTO</name>
<feature type="region of interest" description="Disordered" evidence="1">
    <location>
        <begin position="141"/>
        <end position="211"/>
    </location>
</feature>
<feature type="compositionally biased region" description="Polar residues" evidence="1">
    <location>
        <begin position="76"/>
        <end position="101"/>
    </location>
</feature>
<evidence type="ECO:0000313" key="3">
    <source>
        <dbReference type="Proteomes" id="UP000288216"/>
    </source>
</evidence>
<evidence type="ECO:0000256" key="1">
    <source>
        <dbReference type="SAM" id="MobiDB-lite"/>
    </source>
</evidence>